<organism evidence="1 2">
    <name type="scientific">Thiogranum longum</name>
    <dbReference type="NCBI Taxonomy" id="1537524"/>
    <lineage>
        <taxon>Bacteria</taxon>
        <taxon>Pseudomonadati</taxon>
        <taxon>Pseudomonadota</taxon>
        <taxon>Gammaproteobacteria</taxon>
        <taxon>Chromatiales</taxon>
        <taxon>Ectothiorhodospiraceae</taxon>
        <taxon>Thiogranum</taxon>
    </lineage>
</organism>
<dbReference type="Proteomes" id="UP000295707">
    <property type="component" value="Unassembled WGS sequence"/>
</dbReference>
<evidence type="ECO:0000313" key="1">
    <source>
        <dbReference type="EMBL" id="TCK19464.1"/>
    </source>
</evidence>
<dbReference type="RefSeq" id="WP_132974156.1">
    <property type="nucleotide sequence ID" value="NZ_SMFX01000001.1"/>
</dbReference>
<dbReference type="InterPro" id="IPR012334">
    <property type="entry name" value="Pectin_lyas_fold"/>
</dbReference>
<dbReference type="OrthoDB" id="564699at2"/>
<accession>A0A4R1HBT9</accession>
<dbReference type="Gene3D" id="2.160.20.10">
    <property type="entry name" value="Single-stranded right-handed beta-helix, Pectin lyase-like"/>
    <property type="match status" value="1"/>
</dbReference>
<name>A0A4R1HBT9_9GAMM</name>
<keyword evidence="2" id="KW-1185">Reference proteome</keyword>
<dbReference type="AlphaFoldDB" id="A0A4R1HBT9"/>
<comment type="caution">
    <text evidence="1">The sequence shown here is derived from an EMBL/GenBank/DDBJ whole genome shotgun (WGS) entry which is preliminary data.</text>
</comment>
<dbReference type="InterPro" id="IPR011050">
    <property type="entry name" value="Pectin_lyase_fold/virulence"/>
</dbReference>
<gene>
    <name evidence="1" type="ORF">DFR30_2775</name>
</gene>
<protein>
    <recommendedName>
        <fullName evidence="3">Pectate lyase-like protein</fullName>
    </recommendedName>
</protein>
<dbReference type="EMBL" id="SMFX01000001">
    <property type="protein sequence ID" value="TCK19464.1"/>
    <property type="molecule type" value="Genomic_DNA"/>
</dbReference>
<proteinExistence type="predicted"/>
<evidence type="ECO:0000313" key="2">
    <source>
        <dbReference type="Proteomes" id="UP000295707"/>
    </source>
</evidence>
<sequence>MTQKDIQVGIDPGNQGDGDTLRDAFIKAQSNFDELYKVIPVSDTTLPHDDPSVEGSIAKGLQDAGAAGGGTVLVAPGEYQCISNTLTIPLNVILKGSGRRATTIKCLHPNDGIAMTNSYSGIESLKLAMPNYSNTNGDGIKVTESAIHLRDLLISGGDITTWAINLDGVNLARIENVLLGFLGSTLKPDTLTGNGIIFQNTRQTELPFNYGDSKLSSIDIFLFSNNTTGIKLLGPDDTDLVINNILMSKVEIHGGAVIKAGTTGIHLRNARRNTLLGFDLEGLETGIIEEHGGTGFNVPTNNNYFGAYVLGVTNSYIEAGEVRDRTFIGCDGVTPATIGDAEAVFPRSLWINNGTLQIGQKGGRFQLDDGGSLNGLQLDVSSQTPTIRPTSTDTAAKISMGLQDTTGVECIPGIILPPQNRVAPNPVEGMLIYYNASVVGPQPGLYQYRAGSWVFIA</sequence>
<reference evidence="1 2" key="1">
    <citation type="submission" date="2019-03" db="EMBL/GenBank/DDBJ databases">
        <title>Genomic Encyclopedia of Type Strains, Phase IV (KMG-IV): sequencing the most valuable type-strain genomes for metagenomic binning, comparative biology and taxonomic classification.</title>
        <authorList>
            <person name="Goeker M."/>
        </authorList>
    </citation>
    <scope>NUCLEOTIDE SEQUENCE [LARGE SCALE GENOMIC DNA]</scope>
    <source>
        <strain evidence="1 2">DSM 19610</strain>
    </source>
</reference>
<dbReference type="SUPFAM" id="SSF51126">
    <property type="entry name" value="Pectin lyase-like"/>
    <property type="match status" value="1"/>
</dbReference>
<evidence type="ECO:0008006" key="3">
    <source>
        <dbReference type="Google" id="ProtNLM"/>
    </source>
</evidence>